<accession>K0KQQ8</accession>
<evidence type="ECO:0000313" key="6">
    <source>
        <dbReference type="EMBL" id="CCH44472.1"/>
    </source>
</evidence>
<dbReference type="SUPFAM" id="SSF53335">
    <property type="entry name" value="S-adenosyl-L-methionine-dependent methyltransferases"/>
    <property type="match status" value="1"/>
</dbReference>
<evidence type="ECO:0000256" key="3">
    <source>
        <dbReference type="ARBA" id="ARBA00022603"/>
    </source>
</evidence>
<dbReference type="GO" id="GO:0032259">
    <property type="term" value="P:methylation"/>
    <property type="evidence" value="ECO:0007669"/>
    <property type="project" value="UniProtKB-KW"/>
</dbReference>
<comment type="similarity">
    <text evidence="1">Belongs to the carnosine N-methyltransferase family.</text>
</comment>
<dbReference type="PANTHER" id="PTHR12303:SF6">
    <property type="entry name" value="CARNOSINE N-METHYLTRANSFERASE"/>
    <property type="match status" value="1"/>
</dbReference>
<comment type="caution">
    <text evidence="6">The sequence shown here is derived from an EMBL/GenBank/DDBJ whole genome shotgun (WGS) entry which is preliminary data.</text>
</comment>
<evidence type="ECO:0000313" key="7">
    <source>
        <dbReference type="Proteomes" id="UP000009328"/>
    </source>
</evidence>
<dbReference type="FunCoup" id="K0KQQ8">
    <property type="interactions" value="429"/>
</dbReference>
<keyword evidence="4" id="KW-0808">Transferase</keyword>
<organism evidence="6 7">
    <name type="scientific">Wickerhamomyces ciferrii (strain ATCC 14091 / BCRC 22168 / CBS 111 / JCM 3599 / NBRC 0793 / NRRL Y-1031 F-60-10)</name>
    <name type="common">Yeast</name>
    <name type="synonym">Pichia ciferrii</name>
    <dbReference type="NCBI Taxonomy" id="1206466"/>
    <lineage>
        <taxon>Eukaryota</taxon>
        <taxon>Fungi</taxon>
        <taxon>Dikarya</taxon>
        <taxon>Ascomycota</taxon>
        <taxon>Saccharomycotina</taxon>
        <taxon>Saccharomycetes</taxon>
        <taxon>Phaffomycetales</taxon>
        <taxon>Wickerhamomycetaceae</taxon>
        <taxon>Wickerhamomyces</taxon>
    </lineage>
</organism>
<sequence>MTDIEEKEILSPKRLKWNSLTPEEQSYLSWFPKYIESLEHCIKLNGDFTRNLALTVANDWGASSDPSTWSKSNYNDYDKVKSILKQMIREWSDEGEDERNVSMNRILKYLETKYPRVIERQHIKILIPGSGLGRLNFELVKRGFWCQGNEFSYHMLLASNFLLNHSYTKNHYSIYPMIHNFSNQQNKLFQTRPIYLPDLHNKTELLELQTKYPEIQVGELMSIASGSFTDLYGPNDLSISEHYSQDPQASEFRKSNENQFDIVITQFFLDTSSNIIEYLKTLNHTLKPNGTWINFGPLLWHFEEIDDVYEIKHADGTIKPSPVKGLELSRDDLIELCKNWFDFNHHETGIESGYSSDPKALGGWKYKCEYWIATNK</sequence>
<dbReference type="InterPro" id="IPR012901">
    <property type="entry name" value="CARME"/>
</dbReference>
<dbReference type="Proteomes" id="UP000009328">
    <property type="component" value="Unassembled WGS sequence"/>
</dbReference>
<evidence type="ECO:0000256" key="1">
    <source>
        <dbReference type="ARBA" id="ARBA00010086"/>
    </source>
</evidence>
<keyword evidence="5" id="KW-0949">S-adenosyl-L-methionine</keyword>
<dbReference type="eggNOG" id="KOG2798">
    <property type="taxonomic scope" value="Eukaryota"/>
</dbReference>
<reference evidence="6 7" key="1">
    <citation type="journal article" date="2012" name="Eukaryot. Cell">
        <title>Draft genome sequence of Wickerhamomyces ciferrii NRRL Y-1031 F-60-10.</title>
        <authorList>
            <person name="Schneider J."/>
            <person name="Andrea H."/>
            <person name="Blom J."/>
            <person name="Jaenicke S."/>
            <person name="Ruckert C."/>
            <person name="Schorsch C."/>
            <person name="Szczepanowski R."/>
            <person name="Farwick M."/>
            <person name="Goesmann A."/>
            <person name="Puhler A."/>
            <person name="Schaffer S."/>
            <person name="Tauch A."/>
            <person name="Kohler T."/>
            <person name="Brinkrolf K."/>
        </authorList>
    </citation>
    <scope>NUCLEOTIDE SEQUENCE [LARGE SCALE GENOMIC DNA]</scope>
    <source>
        <strain evidence="7">ATCC 14091 / BCRC 22168 / CBS 111 / JCM 3599 / NBRC 0793 / NRRL Y-1031 F-60-10</strain>
    </source>
</reference>
<dbReference type="STRING" id="1206466.K0KQQ8"/>
<name>K0KQQ8_WICCF</name>
<evidence type="ECO:0000256" key="4">
    <source>
        <dbReference type="ARBA" id="ARBA00022679"/>
    </source>
</evidence>
<dbReference type="Pfam" id="PF07942">
    <property type="entry name" value="CARME"/>
    <property type="match status" value="1"/>
</dbReference>
<dbReference type="GO" id="GO:0030735">
    <property type="term" value="F:carnosine N-methyltransferase activity"/>
    <property type="evidence" value="ECO:0007669"/>
    <property type="project" value="UniProtKB-EC"/>
</dbReference>
<dbReference type="HOGENOM" id="CLU_030612_1_2_1"/>
<dbReference type="InParanoid" id="K0KQQ8"/>
<dbReference type="EMBL" id="CAIF01000130">
    <property type="protein sequence ID" value="CCH44472.1"/>
    <property type="molecule type" value="Genomic_DNA"/>
</dbReference>
<proteinExistence type="inferred from homology"/>
<keyword evidence="3" id="KW-0489">Methyltransferase</keyword>
<protein>
    <recommendedName>
        <fullName evidence="2">carnosine N-methyltransferase</fullName>
        <ecNumber evidence="2">2.1.1.22</ecNumber>
    </recommendedName>
</protein>
<dbReference type="SMART" id="SM01296">
    <property type="entry name" value="N2227"/>
    <property type="match status" value="1"/>
</dbReference>
<dbReference type="InterPro" id="IPR029063">
    <property type="entry name" value="SAM-dependent_MTases_sf"/>
</dbReference>
<dbReference type="AlphaFoldDB" id="K0KQQ8"/>
<evidence type="ECO:0000256" key="2">
    <source>
        <dbReference type="ARBA" id="ARBA00012003"/>
    </source>
</evidence>
<evidence type="ECO:0000256" key="5">
    <source>
        <dbReference type="ARBA" id="ARBA00022691"/>
    </source>
</evidence>
<keyword evidence="7" id="KW-1185">Reference proteome</keyword>
<gene>
    <name evidence="6" type="ORF">BN7_4036</name>
</gene>
<dbReference type="PANTHER" id="PTHR12303">
    <property type="entry name" value="CARNOSINE N-METHYLTRANSFERASE"/>
    <property type="match status" value="1"/>
</dbReference>
<dbReference type="EC" id="2.1.1.22" evidence="2"/>